<name>A0ABS8V844_DATST</name>
<organism evidence="1 2">
    <name type="scientific">Datura stramonium</name>
    <name type="common">Jimsonweed</name>
    <name type="synonym">Common thornapple</name>
    <dbReference type="NCBI Taxonomy" id="4076"/>
    <lineage>
        <taxon>Eukaryota</taxon>
        <taxon>Viridiplantae</taxon>
        <taxon>Streptophyta</taxon>
        <taxon>Embryophyta</taxon>
        <taxon>Tracheophyta</taxon>
        <taxon>Spermatophyta</taxon>
        <taxon>Magnoliopsida</taxon>
        <taxon>eudicotyledons</taxon>
        <taxon>Gunneridae</taxon>
        <taxon>Pentapetalae</taxon>
        <taxon>asterids</taxon>
        <taxon>lamiids</taxon>
        <taxon>Solanales</taxon>
        <taxon>Solanaceae</taxon>
        <taxon>Solanoideae</taxon>
        <taxon>Datureae</taxon>
        <taxon>Datura</taxon>
    </lineage>
</organism>
<proteinExistence type="predicted"/>
<evidence type="ECO:0000313" key="1">
    <source>
        <dbReference type="EMBL" id="MCD9643331.1"/>
    </source>
</evidence>
<gene>
    <name evidence="1" type="ORF">HAX54_030733</name>
</gene>
<keyword evidence="2" id="KW-1185">Reference proteome</keyword>
<sequence length="121" mass="13295">MAGAELVGVLVAGGDVNGEFFLDLDRKSIESSERRDVKKRKKARVRDLAAQDTNHNTLGEVLPTSSKNVDRRIDQAEHIFLIADDDNDTICIYTSHPSRSLDISIVVVSGDDQLPSDDDVT</sequence>
<dbReference type="EMBL" id="JACEIK010003861">
    <property type="protein sequence ID" value="MCD9643331.1"/>
    <property type="molecule type" value="Genomic_DNA"/>
</dbReference>
<evidence type="ECO:0000313" key="2">
    <source>
        <dbReference type="Proteomes" id="UP000823775"/>
    </source>
</evidence>
<comment type="caution">
    <text evidence="1">The sequence shown here is derived from an EMBL/GenBank/DDBJ whole genome shotgun (WGS) entry which is preliminary data.</text>
</comment>
<protein>
    <submittedName>
        <fullName evidence="1">Uncharacterized protein</fullName>
    </submittedName>
</protein>
<dbReference type="Proteomes" id="UP000823775">
    <property type="component" value="Unassembled WGS sequence"/>
</dbReference>
<accession>A0ABS8V844</accession>
<reference evidence="1 2" key="1">
    <citation type="journal article" date="2021" name="BMC Genomics">
        <title>Datura genome reveals duplications of psychoactive alkaloid biosynthetic genes and high mutation rate following tissue culture.</title>
        <authorList>
            <person name="Rajewski A."/>
            <person name="Carter-House D."/>
            <person name="Stajich J."/>
            <person name="Litt A."/>
        </authorList>
    </citation>
    <scope>NUCLEOTIDE SEQUENCE [LARGE SCALE GENOMIC DNA]</scope>
    <source>
        <strain evidence="1">AR-01</strain>
    </source>
</reference>